<dbReference type="Proteomes" id="UP000011560">
    <property type="component" value="Unassembled WGS sequence"/>
</dbReference>
<evidence type="ECO:0000313" key="1">
    <source>
        <dbReference type="EMBL" id="ELZ13821.1"/>
    </source>
</evidence>
<organism evidence="1 2">
    <name type="scientific">Halovivax asiaticus JCM 14624</name>
    <dbReference type="NCBI Taxonomy" id="1227490"/>
    <lineage>
        <taxon>Archaea</taxon>
        <taxon>Methanobacteriati</taxon>
        <taxon>Methanobacteriota</taxon>
        <taxon>Stenosarchaea group</taxon>
        <taxon>Halobacteria</taxon>
        <taxon>Halobacteriales</taxon>
        <taxon>Natrialbaceae</taxon>
        <taxon>Halovivax</taxon>
    </lineage>
</organism>
<accession>M0BS37</accession>
<sequence length="61" mass="6836">MVQIYLPLCFVAGKFASDTLSTSRFESGSVANEVSETTVVQIYLPLRLDYEQFASSPIQTW</sequence>
<comment type="caution">
    <text evidence="1">The sequence shown here is derived from an EMBL/GenBank/DDBJ whole genome shotgun (WGS) entry which is preliminary data.</text>
</comment>
<dbReference type="EMBL" id="AOIQ01000006">
    <property type="protein sequence ID" value="ELZ13821.1"/>
    <property type="molecule type" value="Genomic_DNA"/>
</dbReference>
<reference evidence="1 2" key="1">
    <citation type="journal article" date="2014" name="PLoS Genet.">
        <title>Phylogenetically driven sequencing of extremely halophilic archaea reveals strategies for static and dynamic osmo-response.</title>
        <authorList>
            <person name="Becker E.A."/>
            <person name="Seitzer P.M."/>
            <person name="Tritt A."/>
            <person name="Larsen D."/>
            <person name="Krusor M."/>
            <person name="Yao A.I."/>
            <person name="Wu D."/>
            <person name="Madern D."/>
            <person name="Eisen J.A."/>
            <person name="Darling A.E."/>
            <person name="Facciotti M.T."/>
        </authorList>
    </citation>
    <scope>NUCLEOTIDE SEQUENCE [LARGE SCALE GENOMIC DNA]</scope>
    <source>
        <strain evidence="1 2">JCM 14624</strain>
    </source>
</reference>
<dbReference type="AlphaFoldDB" id="M0BS37"/>
<name>M0BS37_9EURY</name>
<keyword evidence="2" id="KW-1185">Reference proteome</keyword>
<proteinExistence type="predicted"/>
<gene>
    <name evidence="1" type="ORF">C479_03211</name>
</gene>
<evidence type="ECO:0000313" key="2">
    <source>
        <dbReference type="Proteomes" id="UP000011560"/>
    </source>
</evidence>
<protein>
    <submittedName>
        <fullName evidence="1">Uncharacterized protein</fullName>
    </submittedName>
</protein>